<dbReference type="InterPro" id="IPR043519">
    <property type="entry name" value="NT_sf"/>
</dbReference>
<gene>
    <name evidence="1" type="ORF">DJ017_15550</name>
</gene>
<reference evidence="2" key="1">
    <citation type="submission" date="2018-05" db="EMBL/GenBank/DDBJ databases">
        <authorList>
            <person name="Li X."/>
        </authorList>
    </citation>
    <scope>NUCLEOTIDE SEQUENCE [LARGE SCALE GENOMIC DNA]</scope>
    <source>
        <strain evidence="2">LX32</strain>
    </source>
</reference>
<name>A0A328ALK3_9CAUL</name>
<proteinExistence type="predicted"/>
<sequence length="259" mass="29900">MSHAPPDDAFEPPPESEAFYAESLKLLKESKIPFLLSGTYAVTAFTGIVRPTKDLDVFCKAGDYPRILRFFQDRGYRTDVEDERWIAKVWCDNHFFDVIFAMSNGAAPVTDEWFQGGDTITVYGAEVGITPPTELILSKMFIQDRYRYDGADVVHVILKAHDRIDWRRLLRYMEPHWEVLLIHLLNFRFVYPTERDLVPAWLMEELTGRLQAQIGLPAARVRVCRGRLFSPRDYVTDITEWGFADVVGKGLEERHEPIA</sequence>
<dbReference type="OrthoDB" id="9782533at2"/>
<dbReference type="Gene3D" id="3.30.460.40">
    <property type="match status" value="1"/>
</dbReference>
<dbReference type="SUPFAM" id="SSF81301">
    <property type="entry name" value="Nucleotidyltransferase"/>
    <property type="match status" value="1"/>
</dbReference>
<organism evidence="1 2">
    <name type="scientific">Phenylobacterium soli</name>
    <dbReference type="NCBI Taxonomy" id="2170551"/>
    <lineage>
        <taxon>Bacteria</taxon>
        <taxon>Pseudomonadati</taxon>
        <taxon>Pseudomonadota</taxon>
        <taxon>Alphaproteobacteria</taxon>
        <taxon>Caulobacterales</taxon>
        <taxon>Caulobacteraceae</taxon>
        <taxon>Phenylobacterium</taxon>
    </lineage>
</organism>
<keyword evidence="2" id="KW-1185">Reference proteome</keyword>
<accession>A0A328ALK3</accession>
<evidence type="ECO:0000313" key="2">
    <source>
        <dbReference type="Proteomes" id="UP000249254"/>
    </source>
</evidence>
<dbReference type="Proteomes" id="UP000249254">
    <property type="component" value="Unassembled WGS sequence"/>
</dbReference>
<dbReference type="RefSeq" id="WP_111529571.1">
    <property type="nucleotide sequence ID" value="NZ_JBHRSG010000003.1"/>
</dbReference>
<evidence type="ECO:0008006" key="3">
    <source>
        <dbReference type="Google" id="ProtNLM"/>
    </source>
</evidence>
<protein>
    <recommendedName>
        <fullName evidence="3">Nucleotidyltransferase family protein</fullName>
    </recommendedName>
</protein>
<evidence type="ECO:0000313" key="1">
    <source>
        <dbReference type="EMBL" id="RAK55823.1"/>
    </source>
</evidence>
<dbReference type="EMBL" id="QFYQ01000001">
    <property type="protein sequence ID" value="RAK55823.1"/>
    <property type="molecule type" value="Genomic_DNA"/>
</dbReference>
<comment type="caution">
    <text evidence="1">The sequence shown here is derived from an EMBL/GenBank/DDBJ whole genome shotgun (WGS) entry which is preliminary data.</text>
</comment>
<dbReference type="AlphaFoldDB" id="A0A328ALK3"/>